<sequence length="106" mass="11678">MPPLHRRDPHFVLPGYAMHQHSALAGHTPRVVGCAPHAKGCILTMPNAYPDIEIVRPSNEKCAPQVKLCTSVLQRVDLNNMKLVSRLQIGIPPVQSVWPINTKCAV</sequence>
<dbReference type="AlphaFoldDB" id="A0A7S4LMV1"/>
<protein>
    <submittedName>
        <fullName evidence="1">Uncharacterized protein</fullName>
    </submittedName>
</protein>
<gene>
    <name evidence="1" type="ORF">EGYM00163_LOCUS50530</name>
</gene>
<accession>A0A7S4LMV1</accession>
<reference evidence="1" key="1">
    <citation type="submission" date="2021-01" db="EMBL/GenBank/DDBJ databases">
        <authorList>
            <person name="Corre E."/>
            <person name="Pelletier E."/>
            <person name="Niang G."/>
            <person name="Scheremetjew M."/>
            <person name="Finn R."/>
            <person name="Kale V."/>
            <person name="Holt S."/>
            <person name="Cochrane G."/>
            <person name="Meng A."/>
            <person name="Brown T."/>
            <person name="Cohen L."/>
        </authorList>
    </citation>
    <scope>NUCLEOTIDE SEQUENCE</scope>
    <source>
        <strain evidence="1">CCMP1594</strain>
    </source>
</reference>
<name>A0A7S4LMV1_9EUGL</name>
<proteinExistence type="predicted"/>
<organism evidence="1">
    <name type="scientific">Eutreptiella gymnastica</name>
    <dbReference type="NCBI Taxonomy" id="73025"/>
    <lineage>
        <taxon>Eukaryota</taxon>
        <taxon>Discoba</taxon>
        <taxon>Euglenozoa</taxon>
        <taxon>Euglenida</taxon>
        <taxon>Spirocuta</taxon>
        <taxon>Euglenophyceae</taxon>
        <taxon>Eutreptiales</taxon>
        <taxon>Eutreptiaceae</taxon>
        <taxon>Eutreptiella</taxon>
    </lineage>
</organism>
<dbReference type="EMBL" id="HBJA01146969">
    <property type="protein sequence ID" value="CAE0839158.1"/>
    <property type="molecule type" value="Transcribed_RNA"/>
</dbReference>
<evidence type="ECO:0000313" key="1">
    <source>
        <dbReference type="EMBL" id="CAE0839158.1"/>
    </source>
</evidence>